<proteinExistence type="inferred from homology"/>
<dbReference type="PANTHER" id="PTHR43840:SF15">
    <property type="entry name" value="MITOCHONDRIAL METAL TRANSPORTER 1-RELATED"/>
    <property type="match status" value="1"/>
</dbReference>
<keyword evidence="4 8" id="KW-0812">Transmembrane</keyword>
<comment type="subcellular location">
    <subcellularLocation>
        <location evidence="1">Membrane</location>
        <topology evidence="1">Multi-pass membrane protein</topology>
    </subcellularLocation>
</comment>
<dbReference type="Proteomes" id="UP000266934">
    <property type="component" value="Chromosome"/>
</dbReference>
<feature type="domain" description="Cation efflux protein cytoplasmic" evidence="10">
    <location>
        <begin position="298"/>
        <end position="361"/>
    </location>
</feature>
<feature type="transmembrane region" description="Helical" evidence="8">
    <location>
        <begin position="151"/>
        <end position="172"/>
    </location>
</feature>
<feature type="domain" description="Cation efflux protein cytoplasmic" evidence="10">
    <location>
        <begin position="381"/>
        <end position="450"/>
    </location>
</feature>
<dbReference type="GO" id="GO:0016020">
    <property type="term" value="C:membrane"/>
    <property type="evidence" value="ECO:0007669"/>
    <property type="project" value="UniProtKB-SubCell"/>
</dbReference>
<dbReference type="SUPFAM" id="SSF160240">
    <property type="entry name" value="Cation efflux protein cytoplasmic domain-like"/>
    <property type="match status" value="3"/>
</dbReference>
<dbReference type="InterPro" id="IPR002524">
    <property type="entry name" value="Cation_efflux"/>
</dbReference>
<dbReference type="NCBIfam" id="TIGR01297">
    <property type="entry name" value="CDF"/>
    <property type="match status" value="1"/>
</dbReference>
<dbReference type="Gene3D" id="1.20.1510.10">
    <property type="entry name" value="Cation efflux protein transmembrane domain"/>
    <property type="match status" value="1"/>
</dbReference>
<organism evidence="11 12">
    <name type="scientific">Blastochloris tepida</name>
    <dbReference type="NCBI Taxonomy" id="2233851"/>
    <lineage>
        <taxon>Bacteria</taxon>
        <taxon>Pseudomonadati</taxon>
        <taxon>Pseudomonadota</taxon>
        <taxon>Alphaproteobacteria</taxon>
        <taxon>Hyphomicrobiales</taxon>
        <taxon>Blastochloridaceae</taxon>
        <taxon>Blastochloris</taxon>
    </lineage>
</organism>
<dbReference type="InterPro" id="IPR027470">
    <property type="entry name" value="Cation_efflux_CTD"/>
</dbReference>
<feature type="transmembrane region" description="Helical" evidence="8">
    <location>
        <begin position="178"/>
        <end position="195"/>
    </location>
</feature>
<feature type="transmembrane region" description="Helical" evidence="8">
    <location>
        <begin position="12"/>
        <end position="33"/>
    </location>
</feature>
<dbReference type="Pfam" id="PF16916">
    <property type="entry name" value="ZT_dimer"/>
    <property type="match status" value="3"/>
</dbReference>
<feature type="compositionally biased region" description="Basic and acidic residues" evidence="7">
    <location>
        <begin position="449"/>
        <end position="466"/>
    </location>
</feature>
<dbReference type="InterPro" id="IPR050291">
    <property type="entry name" value="CDF_Transporter"/>
</dbReference>
<feature type="domain" description="Cation efflux protein cytoplasmic" evidence="10">
    <location>
        <begin position="212"/>
        <end position="278"/>
    </location>
</feature>
<feature type="transmembrane region" description="Helical" evidence="8">
    <location>
        <begin position="39"/>
        <end position="56"/>
    </location>
</feature>
<dbReference type="PANTHER" id="PTHR43840">
    <property type="entry name" value="MITOCHONDRIAL METAL TRANSPORTER 1-RELATED"/>
    <property type="match status" value="1"/>
</dbReference>
<comment type="similarity">
    <text evidence="2">Belongs to the cation diffusion facilitator (CDF) transporter (TC 2.A.4) family.</text>
</comment>
<evidence type="ECO:0000256" key="5">
    <source>
        <dbReference type="ARBA" id="ARBA00022989"/>
    </source>
</evidence>
<dbReference type="Pfam" id="PF01545">
    <property type="entry name" value="Cation_efflux"/>
    <property type="match status" value="1"/>
</dbReference>
<accession>A0A348G1T2</accession>
<dbReference type="SUPFAM" id="SSF161111">
    <property type="entry name" value="Cation efflux protein transmembrane domain-like"/>
    <property type="match status" value="1"/>
</dbReference>
<dbReference type="InterPro" id="IPR036837">
    <property type="entry name" value="Cation_efflux_CTD_sf"/>
</dbReference>
<evidence type="ECO:0000256" key="1">
    <source>
        <dbReference type="ARBA" id="ARBA00004141"/>
    </source>
</evidence>
<evidence type="ECO:0000256" key="6">
    <source>
        <dbReference type="ARBA" id="ARBA00023136"/>
    </source>
</evidence>
<dbReference type="AlphaFoldDB" id="A0A348G1T2"/>
<evidence type="ECO:0000256" key="7">
    <source>
        <dbReference type="SAM" id="MobiDB-lite"/>
    </source>
</evidence>
<feature type="transmembrane region" description="Helical" evidence="8">
    <location>
        <begin position="107"/>
        <end position="130"/>
    </location>
</feature>
<evidence type="ECO:0000313" key="12">
    <source>
        <dbReference type="Proteomes" id="UP000266934"/>
    </source>
</evidence>
<protein>
    <submittedName>
        <fullName evidence="11">Cation efflux system protein</fullName>
    </submittedName>
</protein>
<feature type="domain" description="Cation efflux protein transmembrane" evidence="9">
    <location>
        <begin position="10"/>
        <end position="203"/>
    </location>
</feature>
<reference evidence="11 12" key="1">
    <citation type="submission" date="2018-08" db="EMBL/GenBank/DDBJ databases">
        <title>Complete genome sequencing of Blastochloris tepida GI.</title>
        <authorList>
            <person name="Tsukatani Y."/>
            <person name="Mori H."/>
        </authorList>
    </citation>
    <scope>NUCLEOTIDE SEQUENCE [LARGE SCALE GENOMIC DNA]</scope>
    <source>
        <strain evidence="11 12">GI</strain>
    </source>
</reference>
<dbReference type="GO" id="GO:0008324">
    <property type="term" value="F:monoatomic cation transmembrane transporter activity"/>
    <property type="evidence" value="ECO:0007669"/>
    <property type="project" value="InterPro"/>
</dbReference>
<feature type="transmembrane region" description="Helical" evidence="8">
    <location>
        <begin position="77"/>
        <end position="95"/>
    </location>
</feature>
<evidence type="ECO:0000256" key="8">
    <source>
        <dbReference type="SAM" id="Phobius"/>
    </source>
</evidence>
<evidence type="ECO:0000256" key="2">
    <source>
        <dbReference type="ARBA" id="ARBA00008114"/>
    </source>
</evidence>
<dbReference type="KEGG" id="blag:BLTE_22000"/>
<gene>
    <name evidence="11" type="ORF">BLTE_22000</name>
</gene>
<evidence type="ECO:0000256" key="3">
    <source>
        <dbReference type="ARBA" id="ARBA00022448"/>
    </source>
</evidence>
<keyword evidence="5 8" id="KW-1133">Transmembrane helix</keyword>
<evidence type="ECO:0000259" key="9">
    <source>
        <dbReference type="Pfam" id="PF01545"/>
    </source>
</evidence>
<keyword evidence="6 8" id="KW-0472">Membrane</keyword>
<dbReference type="RefSeq" id="WP_126400416.1">
    <property type="nucleotide sequence ID" value="NZ_AP018907.1"/>
</dbReference>
<dbReference type="Gene3D" id="3.30.70.1350">
    <property type="entry name" value="Cation efflux protein, cytoplasmic domain"/>
    <property type="match status" value="3"/>
</dbReference>
<keyword evidence="3" id="KW-0813">Transport</keyword>
<keyword evidence="12" id="KW-1185">Reference proteome</keyword>
<evidence type="ECO:0000313" key="11">
    <source>
        <dbReference type="EMBL" id="BBF93515.1"/>
    </source>
</evidence>
<dbReference type="InterPro" id="IPR058533">
    <property type="entry name" value="Cation_efflux_TM"/>
</dbReference>
<dbReference type="EMBL" id="AP018907">
    <property type="protein sequence ID" value="BBF93515.1"/>
    <property type="molecule type" value="Genomic_DNA"/>
</dbReference>
<dbReference type="InterPro" id="IPR027469">
    <property type="entry name" value="Cation_efflux_TMD_sf"/>
</dbReference>
<sequence>MASEKERVTTVSMVASGALAAAKFGVGVAIGSLALISDALHSLIDLGATIVTWVAVRLADRPPDAKHQYGHGKIESLAALIQTALLLLVAGGVLVEAVTRLRGETEPMAFTVIPFIVLGIEMAVNGWRALELRRVAIKTKSQALAGDAMHFASDFFGSIPVLIGIALSFAGYGWGDSVAAIAVAILISILAVRLGRHTIDTLLDTAPAGAAERVTAALHDVEGVVGVDRVRTRQVGPQHFVEATVQVPRTHSLERIADTKTAIRAAIAGLLDNADVTVTTVAVALDDESMLERIQVIAAHRGLAIHHVTVHHLPERLAVALDLEVDGAMSLGRAHQVATELEQAIRDELGAKVEVETHIEPLQTQGLAGQEADSRTVAELLRTLIEGDPLLSDVHNVRLRRTRDGLVVNFHCRADEAAAVAQVHAAVDALERRLKTAMPEVTRAIGHAEPIRHKPAPAEDARSVME</sequence>
<name>A0A348G1T2_9HYPH</name>
<evidence type="ECO:0000256" key="4">
    <source>
        <dbReference type="ARBA" id="ARBA00022692"/>
    </source>
</evidence>
<evidence type="ECO:0000259" key="10">
    <source>
        <dbReference type="Pfam" id="PF16916"/>
    </source>
</evidence>
<feature type="region of interest" description="Disordered" evidence="7">
    <location>
        <begin position="447"/>
        <end position="466"/>
    </location>
</feature>
<dbReference type="OrthoDB" id="9806522at2"/>